<feature type="domain" description="RING-type" evidence="17">
    <location>
        <begin position="817"/>
        <end position="856"/>
    </location>
</feature>
<evidence type="ECO:0000256" key="9">
    <source>
        <dbReference type="ARBA" id="ARBA00022833"/>
    </source>
</evidence>
<dbReference type="PANTHER" id="PTHR23163:SF0">
    <property type="entry name" value="E3 UBIQUITIN-PROTEIN LIGASE BRE1"/>
    <property type="match status" value="1"/>
</dbReference>
<accession>A0A7S4P8A9</accession>
<feature type="coiled-coil region" evidence="15">
    <location>
        <begin position="231"/>
        <end position="314"/>
    </location>
</feature>
<protein>
    <recommendedName>
        <fullName evidence="14">E3 ubiquitin protein ligase</fullName>
        <ecNumber evidence="14">2.3.2.27</ecNumber>
    </recommendedName>
</protein>
<feature type="coiled-coil region" evidence="15">
    <location>
        <begin position="104"/>
        <end position="131"/>
    </location>
</feature>
<evidence type="ECO:0000256" key="4">
    <source>
        <dbReference type="ARBA" id="ARBA00005555"/>
    </source>
</evidence>
<reference evidence="18" key="1">
    <citation type="submission" date="2021-01" db="EMBL/GenBank/DDBJ databases">
        <authorList>
            <person name="Corre E."/>
            <person name="Pelletier E."/>
            <person name="Niang G."/>
            <person name="Scheremetjew M."/>
            <person name="Finn R."/>
            <person name="Kale V."/>
            <person name="Holt S."/>
            <person name="Cochrane G."/>
            <person name="Meng A."/>
            <person name="Brown T."/>
            <person name="Cohen L."/>
        </authorList>
    </citation>
    <scope>NUCLEOTIDE SEQUENCE</scope>
    <source>
        <strain evidence="18">CCMP 2712</strain>
    </source>
</reference>
<evidence type="ECO:0000256" key="12">
    <source>
        <dbReference type="ARBA" id="ARBA00023242"/>
    </source>
</evidence>
<comment type="catalytic activity">
    <reaction evidence="1 14">
        <text>S-ubiquitinyl-[E2 ubiquitin-conjugating enzyme]-L-cysteine + [acceptor protein]-L-lysine = [E2 ubiquitin-conjugating enzyme]-L-cysteine + N(6)-ubiquitinyl-[acceptor protein]-L-lysine.</text>
        <dbReference type="EC" id="2.3.2.27"/>
    </reaction>
</comment>
<evidence type="ECO:0000256" key="1">
    <source>
        <dbReference type="ARBA" id="ARBA00000900"/>
    </source>
</evidence>
<comment type="similarity">
    <text evidence="4 14">Belongs to the BRE1 family.</text>
</comment>
<evidence type="ECO:0000256" key="2">
    <source>
        <dbReference type="ARBA" id="ARBA00004123"/>
    </source>
</evidence>
<evidence type="ECO:0000313" key="18">
    <source>
        <dbReference type="EMBL" id="CAE2326699.1"/>
    </source>
</evidence>
<name>A0A7S4P8A9_GUITH</name>
<dbReference type="SUPFAM" id="SSF57850">
    <property type="entry name" value="RING/U-box"/>
    <property type="match status" value="1"/>
</dbReference>
<dbReference type="InterPro" id="IPR013956">
    <property type="entry name" value="E3_ubiquit_lig_Bre1"/>
</dbReference>
<dbReference type="GO" id="GO:0005634">
    <property type="term" value="C:nucleus"/>
    <property type="evidence" value="ECO:0007669"/>
    <property type="project" value="UniProtKB-SubCell"/>
</dbReference>
<dbReference type="GO" id="GO:0008270">
    <property type="term" value="F:zinc ion binding"/>
    <property type="evidence" value="ECO:0007669"/>
    <property type="project" value="UniProtKB-KW"/>
</dbReference>
<keyword evidence="8 14" id="KW-0833">Ubl conjugation pathway</keyword>
<keyword evidence="9 14" id="KW-0862">Zinc</keyword>
<evidence type="ECO:0000259" key="17">
    <source>
        <dbReference type="PROSITE" id="PS50089"/>
    </source>
</evidence>
<dbReference type="AlphaFoldDB" id="A0A7S4P8A9"/>
<dbReference type="EC" id="2.3.2.27" evidence="14"/>
<evidence type="ECO:0000256" key="5">
    <source>
        <dbReference type="ARBA" id="ARBA00022679"/>
    </source>
</evidence>
<dbReference type="PANTHER" id="PTHR23163">
    <property type="entry name" value="RING FINGER PROTEIN-RELATED"/>
    <property type="match status" value="1"/>
</dbReference>
<dbReference type="PROSITE" id="PS50089">
    <property type="entry name" value="ZF_RING_2"/>
    <property type="match status" value="1"/>
</dbReference>
<evidence type="ECO:0000256" key="16">
    <source>
        <dbReference type="SAM" id="MobiDB-lite"/>
    </source>
</evidence>
<evidence type="ECO:0000256" key="11">
    <source>
        <dbReference type="ARBA" id="ARBA00023054"/>
    </source>
</evidence>
<keyword evidence="10 14" id="KW-0156">Chromatin regulator</keyword>
<evidence type="ECO:0000256" key="3">
    <source>
        <dbReference type="ARBA" id="ARBA00004906"/>
    </source>
</evidence>
<feature type="coiled-coil region" evidence="15">
    <location>
        <begin position="537"/>
        <end position="598"/>
    </location>
</feature>
<gene>
    <name evidence="18" type="ORF">GTHE00462_LOCUS30633</name>
</gene>
<dbReference type="GO" id="GO:0016567">
    <property type="term" value="P:protein ubiquitination"/>
    <property type="evidence" value="ECO:0007669"/>
    <property type="project" value="UniProtKB-UniRule"/>
</dbReference>
<organism evidence="18">
    <name type="scientific">Guillardia theta</name>
    <name type="common">Cryptophyte</name>
    <name type="synonym">Cryptomonas phi</name>
    <dbReference type="NCBI Taxonomy" id="55529"/>
    <lineage>
        <taxon>Eukaryota</taxon>
        <taxon>Cryptophyceae</taxon>
        <taxon>Pyrenomonadales</taxon>
        <taxon>Geminigeraceae</taxon>
        <taxon>Guillardia</taxon>
    </lineage>
</organism>
<dbReference type="GO" id="GO:0061630">
    <property type="term" value="F:ubiquitin protein ligase activity"/>
    <property type="evidence" value="ECO:0007669"/>
    <property type="project" value="UniProtKB-EC"/>
</dbReference>
<evidence type="ECO:0000256" key="6">
    <source>
        <dbReference type="ARBA" id="ARBA00022723"/>
    </source>
</evidence>
<keyword evidence="11 14" id="KW-0175">Coiled coil</keyword>
<evidence type="ECO:0000256" key="10">
    <source>
        <dbReference type="ARBA" id="ARBA00022853"/>
    </source>
</evidence>
<comment type="subcellular location">
    <subcellularLocation>
        <location evidence="2 14">Nucleus</location>
    </subcellularLocation>
</comment>
<keyword evidence="5 14" id="KW-0808">Transferase</keyword>
<dbReference type="InterPro" id="IPR001841">
    <property type="entry name" value="Znf_RING"/>
</dbReference>
<feature type="coiled-coil region" evidence="15">
    <location>
        <begin position="409"/>
        <end position="509"/>
    </location>
</feature>
<comment type="pathway">
    <text evidence="3 14">Protein modification; protein ubiquitination.</text>
</comment>
<evidence type="ECO:0000256" key="7">
    <source>
        <dbReference type="ARBA" id="ARBA00022771"/>
    </source>
</evidence>
<sequence>MSEHENDKKRKANEMDAIAVAPKKKFLAAQAEACNEVKAATGSSTVKKEDKLSPHIKSEVKDEKDSDSAQVKVTDRSETSYSIRDNAPAGANAADSEEVLRFKNEQLFAALEAKKHEIKRLEARVNVLESADEDRKKIIGCVNRHWCALTEELKSTFQRLEHSTSDFKKEHSSVFESIISLKELVAEDVESSISSSCQIAQELMQEVVQSMMDDSAAYKRILKNIEEKSSDETLKDEVSKLSKRMEETEKDLEKLQDRHREYVVEEGKKLDEAMRKASVVEDLKSTITNLTMQLERAERRLVRSEQNFLQVKESGGGQVLVKSLSTTSEVPESNNDDIMFKVNEFKHMAESRLEEIKSLRKELADLSVEKSTSQTSEELSDTAIVQSTPYLSLLDQFRQMKRECDSNHMPKLQQLNAELIQEREKAASERKKLESENSEQLKALTLKVSEYSAQLLEAKQELKSAQFKLEQKSASDVSAQREKELSESLQKLQAEYSRLRGERERLKARPDGDELRRELREKEEKLCKERDIKANEASDLSDQVKVLQERINSLIQEKKVGDAPNGHNALESTLQGEVDSLKKEIEGLRTEKKDLLRRFQKADRGYHECNRLYQQNKRERDTIMKDLESLGLSFEELQERNSKLLESIKQKDDEYSEALRQRRKERQERELMLEEKSALKTKLDKAEELLKAKEDLIDKCKIELEAVKQEAAKRLKEEECSVAMIAEHRKLVQAKDVALKEAKREVEKVKQALADGSKERKEGAQALQDLQYEKKRIQEELESANRRLVHLEKRTPTGESGSGDSAKDELLKHYRNCVKCFCNEEDKDRVLPCGHATCKKCVENLIKDRSRRCPSCGKKFDHSDVKPLYLQGSLGDT</sequence>
<evidence type="ECO:0000256" key="8">
    <source>
        <dbReference type="ARBA" id="ARBA00022786"/>
    </source>
</evidence>
<dbReference type="InterPro" id="IPR013083">
    <property type="entry name" value="Znf_RING/FYVE/PHD"/>
</dbReference>
<dbReference type="Pfam" id="PF00097">
    <property type="entry name" value="zf-C3HC4"/>
    <property type="match status" value="1"/>
</dbReference>
<dbReference type="InterPro" id="IPR018957">
    <property type="entry name" value="Znf_C3HC4_RING-type"/>
</dbReference>
<evidence type="ECO:0000256" key="14">
    <source>
        <dbReference type="RuleBase" id="RU365038"/>
    </source>
</evidence>
<dbReference type="GO" id="GO:0006325">
    <property type="term" value="P:chromatin organization"/>
    <property type="evidence" value="ECO:0007669"/>
    <property type="project" value="UniProtKB-KW"/>
</dbReference>
<dbReference type="Gene3D" id="3.30.40.10">
    <property type="entry name" value="Zinc/RING finger domain, C3HC4 (zinc finger)"/>
    <property type="match status" value="1"/>
</dbReference>
<dbReference type="EMBL" id="HBKN01039089">
    <property type="protein sequence ID" value="CAE2326699.1"/>
    <property type="molecule type" value="Transcribed_RNA"/>
</dbReference>
<dbReference type="GO" id="GO:0033503">
    <property type="term" value="C:HULC complex"/>
    <property type="evidence" value="ECO:0007669"/>
    <property type="project" value="TreeGrafter"/>
</dbReference>
<feature type="region of interest" description="Disordered" evidence="16">
    <location>
        <begin position="39"/>
        <end position="94"/>
    </location>
</feature>
<evidence type="ECO:0000256" key="15">
    <source>
        <dbReference type="SAM" id="Coils"/>
    </source>
</evidence>
<feature type="coiled-coil region" evidence="15">
    <location>
        <begin position="634"/>
        <end position="794"/>
    </location>
</feature>
<keyword evidence="6 14" id="KW-0479">Metal-binding</keyword>
<evidence type="ECO:0000256" key="13">
    <source>
        <dbReference type="PROSITE-ProRule" id="PRU00175"/>
    </source>
</evidence>
<proteinExistence type="inferred from homology"/>
<dbReference type="SMART" id="SM00184">
    <property type="entry name" value="RING"/>
    <property type="match status" value="1"/>
</dbReference>
<dbReference type="UniPathway" id="UPA00143"/>
<feature type="compositionally biased region" description="Basic and acidic residues" evidence="16">
    <location>
        <begin position="46"/>
        <end position="78"/>
    </location>
</feature>
<keyword evidence="12 14" id="KW-0539">Nucleus</keyword>
<keyword evidence="7 13" id="KW-0863">Zinc-finger</keyword>